<comment type="caution">
    <text evidence="3">The sequence shown here is derived from an EMBL/GenBank/DDBJ whole genome shotgun (WGS) entry which is preliminary data.</text>
</comment>
<dbReference type="AlphaFoldDB" id="A0A5D0MKU9"/>
<dbReference type="GO" id="GO:0016625">
    <property type="term" value="F:oxidoreductase activity, acting on the aldehyde or oxo group of donors, iron-sulfur protein as acceptor"/>
    <property type="evidence" value="ECO:0007669"/>
    <property type="project" value="UniProtKB-ARBA"/>
</dbReference>
<dbReference type="GO" id="GO:0045333">
    <property type="term" value="P:cellular respiration"/>
    <property type="evidence" value="ECO:0007669"/>
    <property type="project" value="UniProtKB-ARBA"/>
</dbReference>
<dbReference type="InterPro" id="IPR029061">
    <property type="entry name" value="THDP-binding"/>
</dbReference>
<evidence type="ECO:0000259" key="2">
    <source>
        <dbReference type="Pfam" id="PF02775"/>
    </source>
</evidence>
<dbReference type="PANTHER" id="PTHR48084">
    <property type="entry name" value="2-OXOGLUTARATE OXIDOREDUCTASE SUBUNIT KORB-RELATED"/>
    <property type="match status" value="1"/>
</dbReference>
<dbReference type="Proteomes" id="UP000324143">
    <property type="component" value="Unassembled WGS sequence"/>
</dbReference>
<organism evidence="3 4">
    <name type="scientific">Candidatus Mcinerneyibacterium aminivorans</name>
    <dbReference type="NCBI Taxonomy" id="2703815"/>
    <lineage>
        <taxon>Bacteria</taxon>
        <taxon>Candidatus Macinerneyibacteriota</taxon>
        <taxon>Candidatus Mcinerneyibacteria</taxon>
        <taxon>Candidatus Mcinerneyibacteriales</taxon>
        <taxon>Candidatus Mcinerneyibacteriaceae</taxon>
        <taxon>Candidatus Mcinerneyibacterium</taxon>
    </lineage>
</organism>
<feature type="domain" description="Thiamine pyrophosphate enzyme TPP-binding" evidence="2">
    <location>
        <begin position="50"/>
        <end position="197"/>
    </location>
</feature>
<name>A0A5D0MKU9_9BACT</name>
<dbReference type="InterPro" id="IPR051457">
    <property type="entry name" value="2-oxoacid:Fd_oxidoreductase"/>
</dbReference>
<dbReference type="EMBL" id="VSIX01000004">
    <property type="protein sequence ID" value="TYB32161.1"/>
    <property type="molecule type" value="Genomic_DNA"/>
</dbReference>
<proteinExistence type="predicted"/>
<gene>
    <name evidence="3" type="ORF">FXF47_00835</name>
</gene>
<dbReference type="SUPFAM" id="SSF52518">
    <property type="entry name" value="Thiamin diphosphate-binding fold (THDP-binding)"/>
    <property type="match status" value="1"/>
</dbReference>
<evidence type="ECO:0000313" key="4">
    <source>
        <dbReference type="Proteomes" id="UP000324143"/>
    </source>
</evidence>
<accession>A0A5D0MKU9</accession>
<sequence length="271" mass="30088">MFNYDKYIRKDKFPHIWCSGCGNGIILKSSIRAIDKIGWDKNDVMTISGIGCSSRATGYLDFDSLHTLHGRALAFATGIKMAKPKMNVVVFTGDGDAGAIGGNHLIHAARRNIDITAVIFNNNIYGMTGGQYSPTTPQEFVATTAPYGHIENSFNFMELAIGAGASFAARTTVTNPKQVENFIHKGLENKGFSVIEVVSNCHVQFGRRNEMKSPIQMFDWIKERIIPMSKAEDMSEDELENKVITGVFKNIEKPEYVEEYDKNIMAKAEGE</sequence>
<dbReference type="InterPro" id="IPR011766">
    <property type="entry name" value="TPP_enzyme_TPP-bd"/>
</dbReference>
<dbReference type="Pfam" id="PF02775">
    <property type="entry name" value="TPP_enzyme_C"/>
    <property type="match status" value="1"/>
</dbReference>
<reference evidence="3" key="1">
    <citation type="submission" date="2019-08" db="EMBL/GenBank/DDBJ databases">
        <title>Genomic characterization of a novel candidate phylum (ARYD3) from a high temperature, high salinity tertiary oil reservoir in north central Oklahoma, USA.</title>
        <authorList>
            <person name="Youssef N.H."/>
            <person name="Yadav A."/>
            <person name="Elshahed M.S."/>
        </authorList>
    </citation>
    <scope>NUCLEOTIDE SEQUENCE [LARGE SCALE GENOMIC DNA]</scope>
    <source>
        <strain evidence="3">ARYD3</strain>
    </source>
</reference>
<dbReference type="GO" id="GO:0030976">
    <property type="term" value="F:thiamine pyrophosphate binding"/>
    <property type="evidence" value="ECO:0007669"/>
    <property type="project" value="InterPro"/>
</dbReference>
<dbReference type="Gene3D" id="3.40.50.970">
    <property type="match status" value="1"/>
</dbReference>
<protein>
    <submittedName>
        <fullName evidence="3">2-oxoacid:ferredoxin oxidoreductase subunit beta</fullName>
    </submittedName>
</protein>
<keyword evidence="1" id="KW-0560">Oxidoreductase</keyword>
<dbReference type="PANTHER" id="PTHR48084:SF1">
    <property type="entry name" value="2-OXOGLUTARATE SYNTHASE SUBUNIT KORB"/>
    <property type="match status" value="1"/>
</dbReference>
<evidence type="ECO:0000256" key="1">
    <source>
        <dbReference type="ARBA" id="ARBA00023002"/>
    </source>
</evidence>
<evidence type="ECO:0000313" key="3">
    <source>
        <dbReference type="EMBL" id="TYB32161.1"/>
    </source>
</evidence>
<keyword evidence="4" id="KW-1185">Reference proteome</keyword>
<dbReference type="CDD" id="cd03375">
    <property type="entry name" value="TPP_OGFOR"/>
    <property type="match status" value="1"/>
</dbReference>